<gene>
    <name evidence="2" type="ORF">BECKFM1743A_GA0114220_100082</name>
    <name evidence="4" type="ORF">BECKFM1743B_GA0114221_1000427</name>
    <name evidence="3" type="ORF">BECKFM1743C_GA0114222_100044</name>
</gene>
<dbReference type="Pfam" id="PF05016">
    <property type="entry name" value="ParE_toxin"/>
    <property type="match status" value="1"/>
</dbReference>
<dbReference type="EMBL" id="CAADFA010000004">
    <property type="protein sequence ID" value="VFJ43851.1"/>
    <property type="molecule type" value="Genomic_DNA"/>
</dbReference>
<keyword evidence="1" id="KW-1277">Toxin-antitoxin system</keyword>
<reference evidence="3" key="1">
    <citation type="submission" date="2019-02" db="EMBL/GenBank/DDBJ databases">
        <authorList>
            <person name="Gruber-Vodicka R. H."/>
            <person name="Seah K. B. B."/>
        </authorList>
    </citation>
    <scope>NUCLEOTIDE SEQUENCE</scope>
    <source>
        <strain evidence="2">BECK_BZ163</strain>
        <strain evidence="4">BECK_BZ164</strain>
        <strain evidence="3">BECK_BZ165</strain>
    </source>
</reference>
<dbReference type="Gene3D" id="3.30.2310.20">
    <property type="entry name" value="RelE-like"/>
    <property type="match status" value="1"/>
</dbReference>
<name>A0A450RXH3_9GAMM</name>
<accession>A0A450RXH3</accession>
<organism evidence="3">
    <name type="scientific">Candidatus Kentrum sp. FM</name>
    <dbReference type="NCBI Taxonomy" id="2126340"/>
    <lineage>
        <taxon>Bacteria</taxon>
        <taxon>Pseudomonadati</taxon>
        <taxon>Pseudomonadota</taxon>
        <taxon>Gammaproteobacteria</taxon>
        <taxon>Candidatus Kentrum</taxon>
    </lineage>
</organism>
<evidence type="ECO:0000313" key="2">
    <source>
        <dbReference type="EMBL" id="VFJ43402.1"/>
    </source>
</evidence>
<proteinExistence type="predicted"/>
<dbReference type="EMBL" id="CAADFL010000004">
    <property type="protein sequence ID" value="VFK05773.1"/>
    <property type="molecule type" value="Genomic_DNA"/>
</dbReference>
<evidence type="ECO:0000256" key="1">
    <source>
        <dbReference type="ARBA" id="ARBA00022649"/>
    </source>
</evidence>
<evidence type="ECO:0000313" key="3">
    <source>
        <dbReference type="EMBL" id="VFJ43851.1"/>
    </source>
</evidence>
<sequence length="118" mass="13553">MAVEILITGPARSDIEQIWWRGCEQYNRRVADDYKRLIKQAIQDLSEEPFKSGTLAVGARNDGLRRYRLEHSRKKAGVSIRKPAHTIFYYAIEGKAIVISRVIREARAFVISEIEPPP</sequence>
<protein>
    <submittedName>
        <fullName evidence="3">Plasmid stabilization system protein ParE</fullName>
    </submittedName>
</protein>
<dbReference type="EMBL" id="CAADEZ010000008">
    <property type="protein sequence ID" value="VFJ43402.1"/>
    <property type="molecule type" value="Genomic_DNA"/>
</dbReference>
<dbReference type="InterPro" id="IPR035093">
    <property type="entry name" value="RelE/ParE_toxin_dom_sf"/>
</dbReference>
<dbReference type="InterPro" id="IPR007712">
    <property type="entry name" value="RelE/ParE_toxin"/>
</dbReference>
<dbReference type="AlphaFoldDB" id="A0A450RXH3"/>
<evidence type="ECO:0000313" key="4">
    <source>
        <dbReference type="EMBL" id="VFK05773.1"/>
    </source>
</evidence>